<dbReference type="Gene3D" id="3.40.50.1000">
    <property type="entry name" value="HAD superfamily/HAD-like"/>
    <property type="match status" value="1"/>
</dbReference>
<dbReference type="InterPro" id="IPR036412">
    <property type="entry name" value="HAD-like_sf"/>
</dbReference>
<protein>
    <submittedName>
        <fullName evidence="2">HAD family hydrolase</fullName>
    </submittedName>
</protein>
<dbReference type="OrthoDB" id="367448at2"/>
<dbReference type="InterPro" id="IPR023214">
    <property type="entry name" value="HAD_sf"/>
</dbReference>
<dbReference type="InterPro" id="IPR051540">
    <property type="entry name" value="S-2-haloacid_dehalogenase"/>
</dbReference>
<dbReference type="PRINTS" id="PR00413">
    <property type="entry name" value="HADHALOGNASE"/>
</dbReference>
<accession>A0A5B8SRF9</accession>
<dbReference type="RefSeq" id="WP_147183582.1">
    <property type="nucleotide sequence ID" value="NZ_CP042382.1"/>
</dbReference>
<sequence length="258" mass="29340">MHTSSSSTPLKALTFDLDDTLWDNSGVMEATEHGHYAWLDKALLEELLPDNDLTDPLALGRFTERFPLSAYQARRREVAGREPLRRGDFTWVRRQSLLELLEQHGLPRQTAEYWAGAAMHRFMTLRHELTPYPEVDAMLAALSQRYRLGAITNGNVELARLPLARHFDVSIAAGEMLAPKPDPRPFLAALARLASRPSEALHVGDSWQHDVLPAQRLGMRVAWIDIDGEAPTRLPRQVYRLDHVRELPTLIEWMNGKN</sequence>
<dbReference type="PANTHER" id="PTHR43316:SF3">
    <property type="entry name" value="HALOACID DEHALOGENASE, TYPE II (AFU_ORTHOLOGUE AFUA_2G07750)-RELATED"/>
    <property type="match status" value="1"/>
</dbReference>
<dbReference type="SFLD" id="SFLDG01129">
    <property type="entry name" value="C1.5:_HAD__Beta-PGM__Phosphata"/>
    <property type="match status" value="1"/>
</dbReference>
<name>A0A5B8SRF9_9GAMM</name>
<dbReference type="Proteomes" id="UP000321272">
    <property type="component" value="Chromosome"/>
</dbReference>
<dbReference type="NCBIfam" id="TIGR01509">
    <property type="entry name" value="HAD-SF-IA-v3"/>
    <property type="match status" value="1"/>
</dbReference>
<proteinExistence type="predicted"/>
<dbReference type="GO" id="GO:0016787">
    <property type="term" value="F:hydrolase activity"/>
    <property type="evidence" value="ECO:0007669"/>
    <property type="project" value="UniProtKB-KW"/>
</dbReference>
<gene>
    <name evidence="2" type="ORF">FGL86_05070</name>
</gene>
<dbReference type="Gene3D" id="1.20.120.1600">
    <property type="match status" value="1"/>
</dbReference>
<keyword evidence="3" id="KW-1185">Reference proteome</keyword>
<evidence type="ECO:0000256" key="1">
    <source>
        <dbReference type="ARBA" id="ARBA00022801"/>
    </source>
</evidence>
<evidence type="ECO:0000313" key="3">
    <source>
        <dbReference type="Proteomes" id="UP000321272"/>
    </source>
</evidence>
<dbReference type="NCBIfam" id="TIGR01549">
    <property type="entry name" value="HAD-SF-IA-v1"/>
    <property type="match status" value="1"/>
</dbReference>
<keyword evidence="1 2" id="KW-0378">Hydrolase</keyword>
<dbReference type="EMBL" id="CP042382">
    <property type="protein sequence ID" value="QEA38517.1"/>
    <property type="molecule type" value="Genomic_DNA"/>
</dbReference>
<dbReference type="InterPro" id="IPR006439">
    <property type="entry name" value="HAD-SF_hydro_IA"/>
</dbReference>
<dbReference type="SFLD" id="SFLDS00003">
    <property type="entry name" value="Haloacid_Dehalogenase"/>
    <property type="match status" value="1"/>
</dbReference>
<evidence type="ECO:0000313" key="2">
    <source>
        <dbReference type="EMBL" id="QEA38517.1"/>
    </source>
</evidence>
<organism evidence="2 3">
    <name type="scientific">Pistricoccus aurantiacus</name>
    <dbReference type="NCBI Taxonomy" id="1883414"/>
    <lineage>
        <taxon>Bacteria</taxon>
        <taxon>Pseudomonadati</taxon>
        <taxon>Pseudomonadota</taxon>
        <taxon>Gammaproteobacteria</taxon>
        <taxon>Oceanospirillales</taxon>
        <taxon>Halomonadaceae</taxon>
        <taxon>Pistricoccus</taxon>
    </lineage>
</organism>
<reference evidence="2 3" key="1">
    <citation type="submission" date="2019-06" db="EMBL/GenBank/DDBJ databases">
        <title>Genome analyses of bacteria isolated from kimchi.</title>
        <authorList>
            <person name="Lee S."/>
            <person name="Ahn S."/>
            <person name="Roh S."/>
        </authorList>
    </citation>
    <scope>NUCLEOTIDE SEQUENCE [LARGE SCALE GENOMIC DNA]</scope>
    <source>
        <strain evidence="2 3">CBA4606</strain>
    </source>
</reference>
<dbReference type="SUPFAM" id="SSF56784">
    <property type="entry name" value="HAD-like"/>
    <property type="match status" value="1"/>
</dbReference>
<dbReference type="Pfam" id="PF00702">
    <property type="entry name" value="Hydrolase"/>
    <property type="match status" value="1"/>
</dbReference>
<dbReference type="AlphaFoldDB" id="A0A5B8SRF9"/>
<dbReference type="PANTHER" id="PTHR43316">
    <property type="entry name" value="HYDROLASE, HALOACID DELAHOGENASE-RELATED"/>
    <property type="match status" value="1"/>
</dbReference>
<dbReference type="KEGG" id="paur:FGL86_05070"/>